<protein>
    <submittedName>
        <fullName evidence="1">Uncharacterized protein</fullName>
    </submittedName>
</protein>
<dbReference type="AlphaFoldDB" id="A0A1H1UKP6"/>
<organism evidence="1 2">
    <name type="scientific">Pseudarthrobacter equi</name>
    <dbReference type="NCBI Taxonomy" id="728066"/>
    <lineage>
        <taxon>Bacteria</taxon>
        <taxon>Bacillati</taxon>
        <taxon>Actinomycetota</taxon>
        <taxon>Actinomycetes</taxon>
        <taxon>Micrococcales</taxon>
        <taxon>Micrococcaceae</taxon>
        <taxon>Pseudarthrobacter</taxon>
    </lineage>
</organism>
<proteinExistence type="predicted"/>
<evidence type="ECO:0000313" key="2">
    <source>
        <dbReference type="Proteomes" id="UP000198751"/>
    </source>
</evidence>
<sequence length="131" mass="13974">MISLRSSRLRALFSELNERVAQAVCDGVKVSTIAQAAGVPVTAVRGIGLGRDGLYPSGLPAADQLRTIAGIADEVSAVEAARAAVERHRVQVLADARKQRLLDDYQLASASGLKHDEIRKMTRGVNTRPEG</sequence>
<name>A0A1H1UKP6_9MICC</name>
<dbReference type="OrthoDB" id="4965150at2"/>
<gene>
    <name evidence="1" type="ORF">SAMN04489743_0718</name>
</gene>
<keyword evidence="2" id="KW-1185">Reference proteome</keyword>
<dbReference type="RefSeq" id="WP_091717624.1">
    <property type="nucleotide sequence ID" value="NZ_LT629779.1"/>
</dbReference>
<evidence type="ECO:0000313" key="1">
    <source>
        <dbReference type="EMBL" id="SDS73097.1"/>
    </source>
</evidence>
<reference evidence="2" key="1">
    <citation type="submission" date="2016-10" db="EMBL/GenBank/DDBJ databases">
        <authorList>
            <person name="Varghese N."/>
            <person name="Submissions S."/>
        </authorList>
    </citation>
    <scope>NUCLEOTIDE SEQUENCE [LARGE SCALE GENOMIC DNA]</scope>
    <source>
        <strain evidence="2">IMMIB L-1606</strain>
    </source>
</reference>
<dbReference type="Proteomes" id="UP000198751">
    <property type="component" value="Chromosome I"/>
</dbReference>
<accession>A0A1H1UKP6</accession>
<dbReference type="EMBL" id="LT629779">
    <property type="protein sequence ID" value="SDS73097.1"/>
    <property type="molecule type" value="Genomic_DNA"/>
</dbReference>